<sequence>MKTRILLFLISFGILCATSCSRMDATYADFIKDGKIIYPGKADSVSVLPGKNRLLLSWLLFDPNVTRVKIYWDNRTDSVELNVAPSSGIDSMKTLLSDLEERDYLFEYFTYDQDGNQSIRVEAQGRAYGDLYTNTLLNRPIQRVEIVDDTTRVYWGESSETGLIGTSLEYADTENQIRTVFADAETLITSLPERKPDTDLRYRTVFLPHPMAIDTFYTTYETIPFN</sequence>
<comment type="caution">
    <text evidence="2">The sequence shown here is derived from an EMBL/GenBank/DDBJ whole genome shotgun (WGS) entry which is preliminary data.</text>
</comment>
<organism evidence="2 3">
    <name type="scientific">Sphingobacterium gobiense</name>
    <dbReference type="NCBI Taxonomy" id="1382456"/>
    <lineage>
        <taxon>Bacteria</taxon>
        <taxon>Pseudomonadati</taxon>
        <taxon>Bacteroidota</taxon>
        <taxon>Sphingobacteriia</taxon>
        <taxon>Sphingobacteriales</taxon>
        <taxon>Sphingobacteriaceae</taxon>
        <taxon>Sphingobacterium</taxon>
    </lineage>
</organism>
<evidence type="ECO:0000313" key="3">
    <source>
        <dbReference type="Proteomes" id="UP000238642"/>
    </source>
</evidence>
<dbReference type="AlphaFoldDB" id="A0A2S9JU22"/>
<dbReference type="Pfam" id="PF16389">
    <property type="entry name" value="DUF4998"/>
    <property type="match status" value="1"/>
</dbReference>
<protein>
    <recommendedName>
        <fullName evidence="4">DUF4998 domain-containing protein</fullName>
    </recommendedName>
</protein>
<feature type="signal peptide" evidence="1">
    <location>
        <begin position="1"/>
        <end position="22"/>
    </location>
</feature>
<evidence type="ECO:0000256" key="1">
    <source>
        <dbReference type="SAM" id="SignalP"/>
    </source>
</evidence>
<dbReference type="Proteomes" id="UP000238642">
    <property type="component" value="Unassembled WGS sequence"/>
</dbReference>
<dbReference type="RefSeq" id="WP_105723646.1">
    <property type="nucleotide sequence ID" value="NZ_PVBS01000001.1"/>
</dbReference>
<keyword evidence="1" id="KW-0732">Signal</keyword>
<evidence type="ECO:0008006" key="4">
    <source>
        <dbReference type="Google" id="ProtNLM"/>
    </source>
</evidence>
<name>A0A2S9JU22_9SPHI</name>
<dbReference type="EMBL" id="PVBS01000001">
    <property type="protein sequence ID" value="PRD56641.1"/>
    <property type="molecule type" value="Genomic_DNA"/>
</dbReference>
<dbReference type="OrthoDB" id="1043438at2"/>
<feature type="chain" id="PRO_5015573824" description="DUF4998 domain-containing protein" evidence="1">
    <location>
        <begin position="23"/>
        <end position="226"/>
    </location>
</feature>
<accession>A0A2S9JU22</accession>
<keyword evidence="3" id="KW-1185">Reference proteome</keyword>
<evidence type="ECO:0000313" key="2">
    <source>
        <dbReference type="EMBL" id="PRD56641.1"/>
    </source>
</evidence>
<proteinExistence type="predicted"/>
<gene>
    <name evidence="2" type="ORF">C5749_05245</name>
</gene>
<reference evidence="2 3" key="1">
    <citation type="submission" date="2018-02" db="EMBL/GenBank/DDBJ databases">
        <title>The draft genome of Sphingobacterium gobiense H7.</title>
        <authorList>
            <person name="Li L."/>
            <person name="Liu L."/>
            <person name="Zhang X."/>
            <person name="Wang T."/>
            <person name="Liang L."/>
        </authorList>
    </citation>
    <scope>NUCLEOTIDE SEQUENCE [LARGE SCALE GENOMIC DNA]</scope>
    <source>
        <strain evidence="2 3">ACCC 05757</strain>
    </source>
</reference>